<reference evidence="2" key="1">
    <citation type="submission" date="2022-08" db="EMBL/GenBank/DDBJ databases">
        <authorList>
            <consortium name="DOE Joint Genome Institute"/>
            <person name="Min B."/>
            <person name="Riley R."/>
            <person name="Sierra-Patev S."/>
            <person name="Naranjo-Ortiz M."/>
            <person name="Looney B."/>
            <person name="Konkel Z."/>
            <person name="Slot J.C."/>
            <person name="Sakamoto Y."/>
            <person name="Steenwyk J.L."/>
            <person name="Rokas A."/>
            <person name="Carro J."/>
            <person name="Camarero S."/>
            <person name="Ferreira P."/>
            <person name="Molpeceres G."/>
            <person name="Ruiz-Duenas F.J."/>
            <person name="Serrano A."/>
            <person name="Henrissat B."/>
            <person name="Drula E."/>
            <person name="Hughes K.W."/>
            <person name="Mata J.L."/>
            <person name="Ishikawa N.K."/>
            <person name="Vargas-Isla R."/>
            <person name="Ushijima S."/>
            <person name="Smith C.A."/>
            <person name="Ahrendt S."/>
            <person name="Andreopoulos W."/>
            <person name="He G."/>
            <person name="Labutti K."/>
            <person name="Lipzen A."/>
            <person name="Ng V."/>
            <person name="Sandor L."/>
            <person name="Barry K."/>
            <person name="Martinez A.T."/>
            <person name="Xiao Y."/>
            <person name="Gibbons J.G."/>
            <person name="Terashima K."/>
            <person name="Hibbett D.S."/>
            <person name="Grigoriev I.V."/>
        </authorList>
    </citation>
    <scope>NUCLEOTIDE SEQUENCE</scope>
    <source>
        <strain evidence="2">TFB10827</strain>
    </source>
</reference>
<accession>A0ABQ8QE43</accession>
<feature type="compositionally biased region" description="Basic and acidic residues" evidence="1">
    <location>
        <begin position="172"/>
        <end position="184"/>
    </location>
</feature>
<organism evidence="2 3">
    <name type="scientific">Lentinula boryana</name>
    <dbReference type="NCBI Taxonomy" id="40481"/>
    <lineage>
        <taxon>Eukaryota</taxon>
        <taxon>Fungi</taxon>
        <taxon>Dikarya</taxon>
        <taxon>Basidiomycota</taxon>
        <taxon>Agaricomycotina</taxon>
        <taxon>Agaricomycetes</taxon>
        <taxon>Agaricomycetidae</taxon>
        <taxon>Agaricales</taxon>
        <taxon>Marasmiineae</taxon>
        <taxon>Omphalotaceae</taxon>
        <taxon>Lentinula</taxon>
    </lineage>
</organism>
<protein>
    <submittedName>
        <fullName evidence="2">Uncharacterized protein</fullName>
    </submittedName>
</protein>
<dbReference type="EMBL" id="MU790603">
    <property type="protein sequence ID" value="KAJ3996715.1"/>
    <property type="molecule type" value="Genomic_DNA"/>
</dbReference>
<proteinExistence type="predicted"/>
<comment type="caution">
    <text evidence="2">The sequence shown here is derived from an EMBL/GenBank/DDBJ whole genome shotgun (WGS) entry which is preliminary data.</text>
</comment>
<feature type="compositionally biased region" description="Low complexity" evidence="1">
    <location>
        <begin position="200"/>
        <end position="223"/>
    </location>
</feature>
<evidence type="ECO:0000313" key="2">
    <source>
        <dbReference type="EMBL" id="KAJ3996715.1"/>
    </source>
</evidence>
<evidence type="ECO:0000313" key="3">
    <source>
        <dbReference type="Proteomes" id="UP001163828"/>
    </source>
</evidence>
<name>A0ABQ8QE43_9AGAR</name>
<dbReference type="Proteomes" id="UP001163828">
    <property type="component" value="Unassembled WGS sequence"/>
</dbReference>
<gene>
    <name evidence="2" type="ORF">F5050DRAFT_52954</name>
</gene>
<feature type="region of interest" description="Disordered" evidence="1">
    <location>
        <begin position="166"/>
        <end position="242"/>
    </location>
</feature>
<sequence length="242" mass="26099">MIITALRVAGTASTERRHPMVHRRTHILPSIRKCFNPRKHKYKYYTNLPNESPSNAGRFSLFPSPSHPLPKPTEPLAIRAGHEYLPHSFSRHKQLQHIHITYTRHHAQPNNEILAWDSRPCLGRLFAGSGGGDSCFFSANTEKDGQVKKGIHHTVFKKLKSLVPAKAAAPDKPAELLKPSEGEHPSQQPEGPKKSKTEQAMKAAELAKEGAGAAGSVGATVSALKGGDQEPAGAPGGDGNAA</sequence>
<evidence type="ECO:0000256" key="1">
    <source>
        <dbReference type="SAM" id="MobiDB-lite"/>
    </source>
</evidence>
<keyword evidence="3" id="KW-1185">Reference proteome</keyword>